<dbReference type="Pfam" id="PF05521">
    <property type="entry name" value="Phage_HCP"/>
    <property type="match status" value="1"/>
</dbReference>
<reference evidence="1 2" key="1">
    <citation type="submission" date="2023-10" db="EMBL/GenBank/DDBJ databases">
        <title>Clonality and diversity in the soft rot Dickeya solani phytopathogen.</title>
        <authorList>
            <person name="Pedron J."/>
            <person name="Van Gijisegem F."/>
            <person name="Portier P."/>
            <person name="Taghouti G."/>
        </authorList>
    </citation>
    <scope>NUCLEOTIDE SEQUENCE [LARGE SCALE GENOMIC DNA]</scope>
    <source>
        <strain evidence="1 2">FVG2-MFV017-A9</strain>
    </source>
</reference>
<gene>
    <name evidence="1" type="ORF">RUJ08_14940</name>
</gene>
<dbReference type="Proteomes" id="UP001187868">
    <property type="component" value="Unassembled WGS sequence"/>
</dbReference>
<proteinExistence type="predicted"/>
<dbReference type="RefSeq" id="WP_057083767.1">
    <property type="nucleotide sequence ID" value="NZ_CP104920.1"/>
</dbReference>
<dbReference type="InterPro" id="IPR038666">
    <property type="entry name" value="SSP1_head-tail_sf"/>
</dbReference>
<organism evidence="1 2">
    <name type="scientific">Dickeya solani</name>
    <dbReference type="NCBI Taxonomy" id="1089444"/>
    <lineage>
        <taxon>Bacteria</taxon>
        <taxon>Pseudomonadati</taxon>
        <taxon>Pseudomonadota</taxon>
        <taxon>Gammaproteobacteria</taxon>
        <taxon>Enterobacterales</taxon>
        <taxon>Pectobacteriaceae</taxon>
        <taxon>Dickeya</taxon>
    </lineage>
</organism>
<sequence length="129" mass="15001">MKLRQTQTQANYQLPEPGELNQRVTIRQRIDIPAADFGTEKTFQGERPVWAKIRQVGSATYRDSVQAGEIVTHYIFIRYRAGITSDFEIVHGDTVYRISRIRDLNSARRFLMLECRDLGENVYTENIYG</sequence>
<comment type="caution">
    <text evidence="1">The sequence shown here is derived from an EMBL/GenBank/DDBJ whole genome shotgun (WGS) entry which is preliminary data.</text>
</comment>
<evidence type="ECO:0000313" key="1">
    <source>
        <dbReference type="EMBL" id="MDV7043422.1"/>
    </source>
</evidence>
<keyword evidence="2" id="KW-1185">Reference proteome</keyword>
<protein>
    <submittedName>
        <fullName evidence="1">Phage head closure protein</fullName>
    </submittedName>
</protein>
<dbReference type="NCBIfam" id="TIGR01563">
    <property type="entry name" value="gp16_SPP1"/>
    <property type="match status" value="1"/>
</dbReference>
<accession>A0ABU4EKR8</accession>
<dbReference type="Gene3D" id="2.40.10.270">
    <property type="entry name" value="Bacteriophage SPP1 head-tail adaptor protein"/>
    <property type="match status" value="1"/>
</dbReference>
<name>A0ABU4EKR8_9GAMM</name>
<dbReference type="InterPro" id="IPR008767">
    <property type="entry name" value="Phage_SPP1_head-tail_adaptor"/>
</dbReference>
<dbReference type="EMBL" id="JAWLLM010000016">
    <property type="protein sequence ID" value="MDV7043422.1"/>
    <property type="molecule type" value="Genomic_DNA"/>
</dbReference>
<evidence type="ECO:0000313" key="2">
    <source>
        <dbReference type="Proteomes" id="UP001187868"/>
    </source>
</evidence>